<evidence type="ECO:0000259" key="9">
    <source>
        <dbReference type="PROSITE" id="PS50076"/>
    </source>
</evidence>
<dbReference type="Gene3D" id="2.10.230.10">
    <property type="entry name" value="Heat shock protein DnaJ, cysteine-rich domain"/>
    <property type="match status" value="1"/>
</dbReference>
<dbReference type="InterPro" id="IPR012724">
    <property type="entry name" value="DnaJ"/>
</dbReference>
<dbReference type="PROSITE" id="PS50076">
    <property type="entry name" value="DNAJ_2"/>
    <property type="match status" value="1"/>
</dbReference>
<evidence type="ECO:0000259" key="10">
    <source>
        <dbReference type="PROSITE" id="PS51188"/>
    </source>
</evidence>
<keyword evidence="3 7" id="KW-0863">Zinc-finger</keyword>
<keyword evidence="12" id="KW-1185">Reference proteome</keyword>
<keyword evidence="4 7" id="KW-0862">Zinc</keyword>
<dbReference type="GO" id="GO:0005737">
    <property type="term" value="C:cytoplasm"/>
    <property type="evidence" value="ECO:0007669"/>
    <property type="project" value="TreeGrafter"/>
</dbReference>
<dbReference type="PRINTS" id="PR00625">
    <property type="entry name" value="JDOMAIN"/>
</dbReference>
<feature type="compositionally biased region" description="Pro residues" evidence="8">
    <location>
        <begin position="444"/>
        <end position="453"/>
    </location>
</feature>
<dbReference type="PANTHER" id="PTHR43096">
    <property type="entry name" value="DNAJ HOMOLOG 1, MITOCHONDRIAL-RELATED"/>
    <property type="match status" value="1"/>
</dbReference>
<dbReference type="GO" id="GO:0031072">
    <property type="term" value="F:heat shock protein binding"/>
    <property type="evidence" value="ECO:0007669"/>
    <property type="project" value="InterPro"/>
</dbReference>
<dbReference type="InterPro" id="IPR002939">
    <property type="entry name" value="DnaJ_C"/>
</dbReference>
<feature type="domain" description="J" evidence="9">
    <location>
        <begin position="67"/>
        <end position="131"/>
    </location>
</feature>
<dbReference type="EMBL" id="MBFS01001635">
    <property type="protein sequence ID" value="PVV00801.1"/>
    <property type="molecule type" value="Genomic_DNA"/>
</dbReference>
<dbReference type="InterPro" id="IPR018253">
    <property type="entry name" value="DnaJ_domain_CS"/>
</dbReference>
<reference evidence="11 12" key="1">
    <citation type="journal article" date="2018" name="MBio">
        <title>Comparative Genomics Reveals the Core Gene Toolbox for the Fungus-Insect Symbiosis.</title>
        <authorList>
            <person name="Wang Y."/>
            <person name="Stata M."/>
            <person name="Wang W."/>
            <person name="Stajich J.E."/>
            <person name="White M.M."/>
            <person name="Moncalvo J.M."/>
        </authorList>
    </citation>
    <scope>NUCLEOTIDE SEQUENCE [LARGE SCALE GENOMIC DNA]</scope>
    <source>
        <strain evidence="11 12">SC-DP-2</strain>
    </source>
</reference>
<dbReference type="FunFam" id="2.10.230.10:FF:000001">
    <property type="entry name" value="DnaJ subfamily A member 2"/>
    <property type="match status" value="1"/>
</dbReference>
<dbReference type="InterPro" id="IPR008971">
    <property type="entry name" value="HSP40/DnaJ_pept-bd"/>
</dbReference>
<dbReference type="STRING" id="133381.A0A2T9Z873"/>
<evidence type="ECO:0000256" key="3">
    <source>
        <dbReference type="ARBA" id="ARBA00022771"/>
    </source>
</evidence>
<dbReference type="SUPFAM" id="SSF49493">
    <property type="entry name" value="HSP40/DnaJ peptide-binding domain"/>
    <property type="match status" value="2"/>
</dbReference>
<dbReference type="GO" id="GO:0005524">
    <property type="term" value="F:ATP binding"/>
    <property type="evidence" value="ECO:0007669"/>
    <property type="project" value="InterPro"/>
</dbReference>
<dbReference type="FunFam" id="2.60.260.20:FF:000005">
    <property type="entry name" value="Chaperone protein dnaJ 1, mitochondrial"/>
    <property type="match status" value="1"/>
</dbReference>
<evidence type="ECO:0000313" key="12">
    <source>
        <dbReference type="Proteomes" id="UP000245609"/>
    </source>
</evidence>
<dbReference type="SMART" id="SM00271">
    <property type="entry name" value="DnaJ"/>
    <property type="match status" value="1"/>
</dbReference>
<feature type="region of interest" description="Disordered" evidence="8">
    <location>
        <begin position="427"/>
        <end position="496"/>
    </location>
</feature>
<evidence type="ECO:0000256" key="4">
    <source>
        <dbReference type="ARBA" id="ARBA00022833"/>
    </source>
</evidence>
<dbReference type="GO" id="GO:0008270">
    <property type="term" value="F:zinc ion binding"/>
    <property type="evidence" value="ECO:0007669"/>
    <property type="project" value="UniProtKB-KW"/>
</dbReference>
<dbReference type="SUPFAM" id="SSF46565">
    <property type="entry name" value="Chaperone J-domain"/>
    <property type="match status" value="1"/>
</dbReference>
<dbReference type="GO" id="GO:0051082">
    <property type="term" value="F:unfolded protein binding"/>
    <property type="evidence" value="ECO:0007669"/>
    <property type="project" value="InterPro"/>
</dbReference>
<evidence type="ECO:0000313" key="11">
    <source>
        <dbReference type="EMBL" id="PVV00801.1"/>
    </source>
</evidence>
<name>A0A2T9Z873_9FUNG</name>
<evidence type="ECO:0000256" key="5">
    <source>
        <dbReference type="ARBA" id="ARBA00023186"/>
    </source>
</evidence>
<evidence type="ECO:0000256" key="2">
    <source>
        <dbReference type="ARBA" id="ARBA00022737"/>
    </source>
</evidence>
<dbReference type="Gene3D" id="1.10.287.110">
    <property type="entry name" value="DnaJ domain"/>
    <property type="match status" value="1"/>
</dbReference>
<evidence type="ECO:0000256" key="6">
    <source>
        <dbReference type="ARBA" id="ARBA00072890"/>
    </source>
</evidence>
<dbReference type="GO" id="GO:0009408">
    <property type="term" value="P:response to heat"/>
    <property type="evidence" value="ECO:0007669"/>
    <property type="project" value="InterPro"/>
</dbReference>
<keyword evidence="1 7" id="KW-0479">Metal-binding</keyword>
<gene>
    <name evidence="11" type="ORF">BB560_004805</name>
</gene>
<dbReference type="PROSITE" id="PS00636">
    <property type="entry name" value="DNAJ_1"/>
    <property type="match status" value="1"/>
</dbReference>
<dbReference type="PROSITE" id="PS51188">
    <property type="entry name" value="ZF_CR"/>
    <property type="match status" value="1"/>
</dbReference>
<dbReference type="CDD" id="cd10747">
    <property type="entry name" value="DnaJ_C"/>
    <property type="match status" value="1"/>
</dbReference>
<feature type="compositionally biased region" description="Basic and acidic residues" evidence="8">
    <location>
        <begin position="471"/>
        <end position="496"/>
    </location>
</feature>
<protein>
    <recommendedName>
        <fullName evidence="6">DnaJ homolog 1, mitochondrial</fullName>
    </recommendedName>
</protein>
<keyword evidence="2" id="KW-0677">Repeat</keyword>
<accession>A0A2T9Z873</accession>
<organism evidence="11 12">
    <name type="scientific">Smittium megazygosporum</name>
    <dbReference type="NCBI Taxonomy" id="133381"/>
    <lineage>
        <taxon>Eukaryota</taxon>
        <taxon>Fungi</taxon>
        <taxon>Fungi incertae sedis</taxon>
        <taxon>Zoopagomycota</taxon>
        <taxon>Kickxellomycotina</taxon>
        <taxon>Harpellomycetes</taxon>
        <taxon>Harpellales</taxon>
        <taxon>Legeriomycetaceae</taxon>
        <taxon>Smittium</taxon>
    </lineage>
</organism>
<dbReference type="Pfam" id="PF00226">
    <property type="entry name" value="DnaJ"/>
    <property type="match status" value="1"/>
</dbReference>
<keyword evidence="5" id="KW-0143">Chaperone</keyword>
<dbReference type="SUPFAM" id="SSF57938">
    <property type="entry name" value="DnaJ/Hsp40 cysteine-rich domain"/>
    <property type="match status" value="1"/>
</dbReference>
<dbReference type="InterPro" id="IPR001623">
    <property type="entry name" value="DnaJ_domain"/>
</dbReference>
<feature type="zinc finger region" description="CR-type" evidence="7">
    <location>
        <begin position="217"/>
        <end position="297"/>
    </location>
</feature>
<feature type="compositionally biased region" description="Low complexity" evidence="8">
    <location>
        <begin position="454"/>
        <end position="470"/>
    </location>
</feature>
<dbReference type="InterPro" id="IPR036410">
    <property type="entry name" value="HSP_DnaJ_Cys-rich_dom_sf"/>
</dbReference>
<dbReference type="CDD" id="cd06257">
    <property type="entry name" value="DnaJ"/>
    <property type="match status" value="1"/>
</dbReference>
<sequence>MFPCSRIPTYCNRLSKIVSSSQKSSLFKPTFLLANHFSYLSGTTTHPGSPTYVSKRHFHPSNISKDDLYERLGVPKDASTSEIKKKYYQLAKKYHPDVNKEPGAKEKFFKIQEAYDTLSDDNKRAQYDQFGTTESAGGYPGGAGGQGGFSGFHGFGGTPPSMDEIFSQIFGGGGFGGFRAGGPGAGTRGATNRGDFRSSGEDLTSTLHVSFEEAVTGVKKQVRIDPVLECDTCSGTGVKKGAKSTKCSTCQGTGRQTFSMGGFHVQQTCGSCGGTGSTTRKEDVCGSCRGRGVVQGRETISVDVPAGVDDGMVIEMPNYGDAPIDGKGPRGSLYIKIRVDKSDKFTRKGSNIFYTANVSLSQALLGGEITVPTVNGNVDVVIKPGTQPGDELRLRGRGMKKVKGFGNGDFYLQIKVEIPKNLTSAQRSAAQALSDALENKTSTPKPPPSPPPESNSDTKPNDSNPDSSNKSTHEGFFKKFKDTLNSFHKDNPEKKE</sequence>
<evidence type="ECO:0000256" key="8">
    <source>
        <dbReference type="SAM" id="MobiDB-lite"/>
    </source>
</evidence>
<dbReference type="Proteomes" id="UP000245609">
    <property type="component" value="Unassembled WGS sequence"/>
</dbReference>
<dbReference type="PANTHER" id="PTHR43096:SF52">
    <property type="entry name" value="DNAJ HOMOLOG 1, MITOCHONDRIAL-RELATED"/>
    <property type="match status" value="1"/>
</dbReference>
<dbReference type="HAMAP" id="MF_01152">
    <property type="entry name" value="DnaJ"/>
    <property type="match status" value="1"/>
</dbReference>
<dbReference type="InterPro" id="IPR036869">
    <property type="entry name" value="J_dom_sf"/>
</dbReference>
<dbReference type="CDD" id="cd10719">
    <property type="entry name" value="DnaJ_zf"/>
    <property type="match status" value="1"/>
</dbReference>
<dbReference type="InterPro" id="IPR001305">
    <property type="entry name" value="HSP_DnaJ_Cys-rich_dom"/>
</dbReference>
<dbReference type="Pfam" id="PF00684">
    <property type="entry name" value="DnaJ_CXXCXGXG"/>
    <property type="match status" value="1"/>
</dbReference>
<feature type="domain" description="CR-type" evidence="10">
    <location>
        <begin position="217"/>
        <end position="297"/>
    </location>
</feature>
<evidence type="ECO:0000256" key="1">
    <source>
        <dbReference type="ARBA" id="ARBA00022723"/>
    </source>
</evidence>
<proteinExistence type="inferred from homology"/>
<dbReference type="GO" id="GO:0042026">
    <property type="term" value="P:protein refolding"/>
    <property type="evidence" value="ECO:0007669"/>
    <property type="project" value="TreeGrafter"/>
</dbReference>
<dbReference type="OrthoDB" id="10256793at2759"/>
<comment type="caution">
    <text evidence="11">The sequence shown here is derived from an EMBL/GenBank/DDBJ whole genome shotgun (WGS) entry which is preliminary data.</text>
</comment>
<dbReference type="NCBIfam" id="NF008035">
    <property type="entry name" value="PRK10767.1"/>
    <property type="match status" value="1"/>
</dbReference>
<dbReference type="Gene3D" id="2.60.260.20">
    <property type="entry name" value="Urease metallochaperone UreE, N-terminal domain"/>
    <property type="match status" value="2"/>
</dbReference>
<dbReference type="AlphaFoldDB" id="A0A2T9Z873"/>
<dbReference type="Pfam" id="PF01556">
    <property type="entry name" value="DnaJ_C"/>
    <property type="match status" value="1"/>
</dbReference>
<evidence type="ECO:0000256" key="7">
    <source>
        <dbReference type="PROSITE-ProRule" id="PRU00546"/>
    </source>
</evidence>